<protein>
    <submittedName>
        <fullName evidence="3">ABC transporter substrate-binding protein</fullName>
    </submittedName>
</protein>
<dbReference type="Pfam" id="PF01497">
    <property type="entry name" value="Peripla_BP_2"/>
    <property type="match status" value="1"/>
</dbReference>
<comment type="caution">
    <text evidence="3">The sequence shown here is derived from an EMBL/GenBank/DDBJ whole genome shotgun (WGS) entry which is preliminary data.</text>
</comment>
<gene>
    <name evidence="3" type="ORF">KQI75_08765</name>
</gene>
<dbReference type="Proteomes" id="UP000783588">
    <property type="component" value="Unassembled WGS sequence"/>
</dbReference>
<dbReference type="InterPro" id="IPR002491">
    <property type="entry name" value="ABC_transptr_periplasmic_BD"/>
</dbReference>
<dbReference type="InterPro" id="IPR050902">
    <property type="entry name" value="ABC_Transporter_SBP"/>
</dbReference>
<evidence type="ECO:0000256" key="1">
    <source>
        <dbReference type="ARBA" id="ARBA00008814"/>
    </source>
</evidence>
<evidence type="ECO:0000313" key="3">
    <source>
        <dbReference type="EMBL" id="MBU5490708.1"/>
    </source>
</evidence>
<accession>A0ABS6ET83</accession>
<comment type="similarity">
    <text evidence="1">Belongs to the bacterial solute-binding protein 8 family.</text>
</comment>
<proteinExistence type="inferred from homology"/>
<keyword evidence="4" id="KW-1185">Reference proteome</keyword>
<dbReference type="PROSITE" id="PS50983">
    <property type="entry name" value="FE_B12_PBP"/>
    <property type="match status" value="1"/>
</dbReference>
<dbReference type="RefSeq" id="WP_216470429.1">
    <property type="nucleotide sequence ID" value="NZ_JAHLQI010000004.1"/>
</dbReference>
<feature type="domain" description="Fe/B12 periplasmic-binding" evidence="2">
    <location>
        <begin position="97"/>
        <end position="369"/>
    </location>
</feature>
<dbReference type="PANTHER" id="PTHR30535">
    <property type="entry name" value="VITAMIN B12-BINDING PROTEIN"/>
    <property type="match status" value="1"/>
</dbReference>
<dbReference type="PANTHER" id="PTHR30535:SF34">
    <property type="entry name" value="MOLYBDATE-BINDING PROTEIN MOLA"/>
    <property type="match status" value="1"/>
</dbReference>
<sequence>MMRRLNYLFGFLLLGVCFLLTGCGSSAQKSASDFSDWKPTGSMELQYANQFSVDYYDGGYALITIAKQNQYLLVPEGKQAPQGLSSSITVLQQPLDNIYLAASSAMDLFDGLDALPAIAMTSTAEKDWSLPHVTQAMQQGRLQYVGKYNAPDYETLLTKNCQLAIESTMITHNPEVKEQLEKVNIPVLVEHSSYESHPMGRMEWIKLYGLLLGKTDEAEKFFDEKVRQLNEMQAADTGKTVAFFYISSTGSVNVRKPGDYVSKMIDMAGGSYVPTAQQLKVDDNALSTMNMQMEAFYAAAKDADYIIYNSTIEGDLQTISQLTQKSSLLKDFKAVQTGNVWCTEKNMFQQTTGAADMIADLNRIVTGQADQTDQLTFLHRLK</sequence>
<evidence type="ECO:0000259" key="2">
    <source>
        <dbReference type="PROSITE" id="PS50983"/>
    </source>
</evidence>
<evidence type="ECO:0000313" key="4">
    <source>
        <dbReference type="Proteomes" id="UP000783588"/>
    </source>
</evidence>
<name>A0ABS6ET83_9FIRM</name>
<dbReference type="PROSITE" id="PS51257">
    <property type="entry name" value="PROKAR_LIPOPROTEIN"/>
    <property type="match status" value="1"/>
</dbReference>
<reference evidence="3 4" key="1">
    <citation type="submission" date="2021-06" db="EMBL/GenBank/DDBJ databases">
        <authorList>
            <person name="Sun Q."/>
            <person name="Li D."/>
        </authorList>
    </citation>
    <scope>NUCLEOTIDE SEQUENCE [LARGE SCALE GENOMIC DNA]</scope>
    <source>
        <strain evidence="3 4">MSJd-7</strain>
    </source>
</reference>
<organism evidence="3 4">
    <name type="scientific">Butyricicoccus intestinisimiae</name>
    <dbReference type="NCBI Taxonomy" id="2841509"/>
    <lineage>
        <taxon>Bacteria</taxon>
        <taxon>Bacillati</taxon>
        <taxon>Bacillota</taxon>
        <taxon>Clostridia</taxon>
        <taxon>Eubacteriales</taxon>
        <taxon>Butyricicoccaceae</taxon>
        <taxon>Butyricicoccus</taxon>
    </lineage>
</organism>
<dbReference type="EMBL" id="JAHLQI010000004">
    <property type="protein sequence ID" value="MBU5490708.1"/>
    <property type="molecule type" value="Genomic_DNA"/>
</dbReference>